<gene>
    <name evidence="1" type="ORF">S03H2_16510</name>
</gene>
<organism evidence="1">
    <name type="scientific">marine sediment metagenome</name>
    <dbReference type="NCBI Taxonomy" id="412755"/>
    <lineage>
        <taxon>unclassified sequences</taxon>
        <taxon>metagenomes</taxon>
        <taxon>ecological metagenomes</taxon>
    </lineage>
</organism>
<name>X1G8T3_9ZZZZ</name>
<sequence>MKRYDEIDLYEMFFGSPPGIDQFYKALDKILVNIEDVKKIPVDKRNHE</sequence>
<proteinExistence type="predicted"/>
<dbReference type="EMBL" id="BARU01008436">
    <property type="protein sequence ID" value="GAH41240.1"/>
    <property type="molecule type" value="Genomic_DNA"/>
</dbReference>
<comment type="caution">
    <text evidence="1">The sequence shown here is derived from an EMBL/GenBank/DDBJ whole genome shotgun (WGS) entry which is preliminary data.</text>
</comment>
<protein>
    <submittedName>
        <fullName evidence="1">Uncharacterized protein</fullName>
    </submittedName>
</protein>
<reference evidence="1" key="1">
    <citation type="journal article" date="2014" name="Front. Microbiol.">
        <title>High frequency of phylogenetically diverse reductive dehalogenase-homologous genes in deep subseafloor sedimentary metagenomes.</title>
        <authorList>
            <person name="Kawai M."/>
            <person name="Futagami T."/>
            <person name="Toyoda A."/>
            <person name="Takaki Y."/>
            <person name="Nishi S."/>
            <person name="Hori S."/>
            <person name="Arai W."/>
            <person name="Tsubouchi T."/>
            <person name="Morono Y."/>
            <person name="Uchiyama I."/>
            <person name="Ito T."/>
            <person name="Fujiyama A."/>
            <person name="Inagaki F."/>
            <person name="Takami H."/>
        </authorList>
    </citation>
    <scope>NUCLEOTIDE SEQUENCE</scope>
    <source>
        <strain evidence="1">Expedition CK06-06</strain>
    </source>
</reference>
<evidence type="ECO:0000313" key="1">
    <source>
        <dbReference type="EMBL" id="GAH41240.1"/>
    </source>
</evidence>
<accession>X1G8T3</accession>
<dbReference type="AlphaFoldDB" id="X1G8T3"/>